<dbReference type="Pfam" id="PF11919">
    <property type="entry name" value="PSME4_C"/>
    <property type="match status" value="1"/>
</dbReference>
<dbReference type="GO" id="GO:0070628">
    <property type="term" value="F:proteasome binding"/>
    <property type="evidence" value="ECO:0007669"/>
    <property type="project" value="InterPro"/>
</dbReference>
<evidence type="ECO:0000313" key="3">
    <source>
        <dbReference type="EMBL" id="GET86104.1"/>
    </source>
</evidence>
<dbReference type="SUPFAM" id="SSF48371">
    <property type="entry name" value="ARM repeat"/>
    <property type="match status" value="1"/>
</dbReference>
<name>A0A640KAS6_LEITA</name>
<comment type="caution">
    <text evidence="3">The sequence shown here is derived from an EMBL/GenBank/DDBJ whole genome shotgun (WGS) entry which is preliminary data.</text>
</comment>
<dbReference type="Proteomes" id="UP000419144">
    <property type="component" value="Unassembled WGS sequence"/>
</dbReference>
<dbReference type="PANTHER" id="PTHR32170:SF3">
    <property type="entry name" value="PROTEASOME ACTIVATOR COMPLEX SUBUNIT 4"/>
    <property type="match status" value="1"/>
</dbReference>
<dbReference type="GO" id="GO:0005634">
    <property type="term" value="C:nucleus"/>
    <property type="evidence" value="ECO:0007669"/>
    <property type="project" value="TreeGrafter"/>
</dbReference>
<dbReference type="InterPro" id="IPR021843">
    <property type="entry name" value="PSME4_C"/>
</dbReference>
<dbReference type="PANTHER" id="PTHR32170">
    <property type="entry name" value="PROTEASOME ACTIVATOR COMPLEX SUBUNIT 4"/>
    <property type="match status" value="1"/>
</dbReference>
<protein>
    <recommendedName>
        <fullName evidence="2">Proteasome activator complex subunit 4 C-terminal domain-containing protein</fullName>
    </recommendedName>
</protein>
<evidence type="ECO:0000256" key="1">
    <source>
        <dbReference type="SAM" id="MobiDB-lite"/>
    </source>
</evidence>
<evidence type="ECO:0000313" key="4">
    <source>
        <dbReference type="Proteomes" id="UP000419144"/>
    </source>
</evidence>
<gene>
    <name evidence="3" type="ORF">LtaPh_0710000</name>
</gene>
<dbReference type="EMBL" id="BLBS01000008">
    <property type="protein sequence ID" value="GET86104.1"/>
    <property type="molecule type" value="Genomic_DNA"/>
</dbReference>
<dbReference type="GO" id="GO:0010499">
    <property type="term" value="P:proteasomal ubiquitin-independent protein catabolic process"/>
    <property type="evidence" value="ECO:0007669"/>
    <property type="project" value="TreeGrafter"/>
</dbReference>
<dbReference type="VEuPathDB" id="TriTrypDB:LtaPh_0710000"/>
<dbReference type="GO" id="GO:0005829">
    <property type="term" value="C:cytosol"/>
    <property type="evidence" value="ECO:0007669"/>
    <property type="project" value="TreeGrafter"/>
</dbReference>
<keyword evidence="4" id="KW-1185">Reference proteome</keyword>
<reference evidence="3" key="1">
    <citation type="submission" date="2019-11" db="EMBL/GenBank/DDBJ databases">
        <title>Leishmania tarentolae CDS.</title>
        <authorList>
            <person name="Goto Y."/>
            <person name="Yamagishi J."/>
        </authorList>
    </citation>
    <scope>NUCLEOTIDE SEQUENCE [LARGE SCALE GENOMIC DNA]</scope>
    <source>
        <strain evidence="3">Parrot Tar II</strain>
    </source>
</reference>
<accession>A0A640KAS6</accession>
<feature type="region of interest" description="Disordered" evidence="1">
    <location>
        <begin position="1130"/>
        <end position="1155"/>
    </location>
</feature>
<dbReference type="InterPro" id="IPR035309">
    <property type="entry name" value="PSME4"/>
</dbReference>
<dbReference type="InterPro" id="IPR016024">
    <property type="entry name" value="ARM-type_fold"/>
</dbReference>
<sequence length="1246" mass="133925">MVHQHVVAPLRLCGVELAEWFGTPSGEGASKSTDDTQTDVLELLGLLQWLLSSIVRLPQKQWRPAASLSHYLRRTIGRSCPWVRHRLPLGCWAERSLQLQVEAVVHGHLPVAQKTFSDGVSVLQSLCLSPRRSVWGGAMRLLVDVRFFRSLDSASLAMFAGRVRAVATDVINQWRSGVASSASEATMANAALNPQEQVLLPATTTVAVDVSGDGDNSICQPLAPIAPAVVGTALSATLRLHTLQGAMEGVQTLLMSLTLSREFFEAPSTCTESLRFLVRFPEELRSVTAGLLLPRLTERVRSAKAPRITGAVRSPAFTEELVQLASELAATYPARAVLLVAYAHLVYYPSPCRWVSLRAVRHLTRLSLSSHVVLRCVAADLLQAVSLPVTVREPTLTVSAVPGALAVPGSFLLSPDAAKELLSEAEQRTHEAAVAAVQDCVHRLTEACPLLPYYVGTKGLVFPLSYLTVPRCAASALGLQPIQPDPDMTLNHSNAITGAAFVDAITYTQPPDAAAYRCHWLTTLLGGTNGGGGGATVVSAEEGNCQAADSKSPLLSPDSWVLRLLAQPVECSQVHQDRQVASPTTIVKILASLSQEPAVNDASLPFSSPSSLLLEWADGALRAWRRRLGPTNQPRGGDTPHTPAADTNDCDGPFLSSSQRDVADTLPTHFTVGEQDAPVHASTHASKEGARDVEEEEMYRLFRSLSIASSAVLRLTAPLRPAAAPKSTHNVSTEAELRVRAVHLFTDVVACVCSHAAVPHRVAQRVMFVAFTTLGESLTPEELWTVVRALLRQLGSPAHAETAAAATDDVRNAGGDMWSQRRQRLLSFICTLFCGMPAAVIGAKLPQLVSLIEAHVHTFSSSADQVRQMAAMTVVQLLGFTALQSRLRVEFQSCRTSAEALMVSLMRRANTTVFQGRLPLVCTGAASKQSLPMALPATCDTAAISSGVALDSVGALSPTPQDTALLTFIAFCLQKSPVDMLEAHAHDMVRLLCCCLDLSFTEVQRLHEAVEAALASLMTLRMSKTLVHELIEQLCSICTGSAAYGTSRRAKVACTRALRQLIFPNLHRIGKFVVMERLAAASLAAFAHRDAGIRAEGSHLLAVLTKVAAEAQMRVLVQRLMQELSRLPCEPAASASSPTGSPQEDAPSRSGADTSPVGCRVVFVQALGAVVLADPGEPSSYVPKVMVQLAGCAREGNTECGRVAKRVFEQWWHAHREGWEHVYKSRFSSAQVDAMSDLLLAPRYYA</sequence>
<feature type="region of interest" description="Disordered" evidence="1">
    <location>
        <begin position="628"/>
        <end position="658"/>
    </location>
</feature>
<dbReference type="GO" id="GO:0016504">
    <property type="term" value="F:peptidase activator activity"/>
    <property type="evidence" value="ECO:0007669"/>
    <property type="project" value="InterPro"/>
</dbReference>
<feature type="region of interest" description="Disordered" evidence="1">
    <location>
        <begin position="671"/>
        <end position="692"/>
    </location>
</feature>
<evidence type="ECO:0000259" key="2">
    <source>
        <dbReference type="Pfam" id="PF11919"/>
    </source>
</evidence>
<feature type="domain" description="Proteasome activator complex subunit 4 C-terminal" evidence="2">
    <location>
        <begin position="1163"/>
        <end position="1246"/>
    </location>
</feature>
<dbReference type="AlphaFoldDB" id="A0A640KAS6"/>
<dbReference type="OrthoDB" id="242645at2759"/>
<organism evidence="3 4">
    <name type="scientific">Leishmania tarentolae</name>
    <name type="common">Sauroleishmania tarentolae</name>
    <dbReference type="NCBI Taxonomy" id="5689"/>
    <lineage>
        <taxon>Eukaryota</taxon>
        <taxon>Discoba</taxon>
        <taxon>Euglenozoa</taxon>
        <taxon>Kinetoplastea</taxon>
        <taxon>Metakinetoplastina</taxon>
        <taxon>Trypanosomatida</taxon>
        <taxon>Trypanosomatidae</taxon>
        <taxon>Leishmaniinae</taxon>
        <taxon>Leishmania</taxon>
        <taxon>lizard Leishmania</taxon>
    </lineage>
</organism>
<proteinExistence type="predicted"/>